<gene>
    <name evidence="2" type="ORF">METZ01_LOCUS217333</name>
</gene>
<dbReference type="GO" id="GO:0005829">
    <property type="term" value="C:cytosol"/>
    <property type="evidence" value="ECO:0007669"/>
    <property type="project" value="TreeGrafter"/>
</dbReference>
<organism evidence="2">
    <name type="scientific">marine metagenome</name>
    <dbReference type="NCBI Taxonomy" id="408172"/>
    <lineage>
        <taxon>unclassified sequences</taxon>
        <taxon>metagenomes</taxon>
        <taxon>ecological metagenomes</taxon>
    </lineage>
</organism>
<evidence type="ECO:0000259" key="1">
    <source>
        <dbReference type="Pfam" id="PF01210"/>
    </source>
</evidence>
<dbReference type="PRINTS" id="PR00077">
    <property type="entry name" value="GPDHDRGNASE"/>
</dbReference>
<proteinExistence type="predicted"/>
<dbReference type="GO" id="GO:0046168">
    <property type="term" value="P:glycerol-3-phosphate catabolic process"/>
    <property type="evidence" value="ECO:0007669"/>
    <property type="project" value="InterPro"/>
</dbReference>
<dbReference type="EMBL" id="UINC01050928">
    <property type="protein sequence ID" value="SVB64479.1"/>
    <property type="molecule type" value="Genomic_DNA"/>
</dbReference>
<evidence type="ECO:0000313" key="2">
    <source>
        <dbReference type="EMBL" id="SVB64479.1"/>
    </source>
</evidence>
<dbReference type="SUPFAM" id="SSF51735">
    <property type="entry name" value="NAD(P)-binding Rossmann-fold domains"/>
    <property type="match status" value="1"/>
</dbReference>
<feature type="non-terminal residue" evidence="2">
    <location>
        <position position="105"/>
    </location>
</feature>
<dbReference type="Pfam" id="PF01210">
    <property type="entry name" value="NAD_Gly3P_dh_N"/>
    <property type="match status" value="1"/>
</dbReference>
<feature type="domain" description="Glycerol-3-phosphate dehydrogenase NAD-dependent N-terminal" evidence="1">
    <location>
        <begin position="9"/>
        <end position="103"/>
    </location>
</feature>
<dbReference type="Gene3D" id="3.40.50.720">
    <property type="entry name" value="NAD(P)-binding Rossmann-like Domain"/>
    <property type="match status" value="1"/>
</dbReference>
<reference evidence="2" key="1">
    <citation type="submission" date="2018-05" db="EMBL/GenBank/DDBJ databases">
        <authorList>
            <person name="Lanie J.A."/>
            <person name="Ng W.-L."/>
            <person name="Kazmierczak K.M."/>
            <person name="Andrzejewski T.M."/>
            <person name="Davidsen T.M."/>
            <person name="Wayne K.J."/>
            <person name="Tettelin H."/>
            <person name="Glass J.I."/>
            <person name="Rusch D."/>
            <person name="Podicherti R."/>
            <person name="Tsui H.-C.T."/>
            <person name="Winkler M.E."/>
        </authorList>
    </citation>
    <scope>NUCLEOTIDE SEQUENCE</scope>
</reference>
<dbReference type="InterPro" id="IPR036291">
    <property type="entry name" value="NAD(P)-bd_dom_sf"/>
</dbReference>
<dbReference type="GO" id="GO:0051287">
    <property type="term" value="F:NAD binding"/>
    <property type="evidence" value="ECO:0007669"/>
    <property type="project" value="InterPro"/>
</dbReference>
<dbReference type="PANTHER" id="PTHR11728">
    <property type="entry name" value="GLYCEROL-3-PHOSPHATE DEHYDROGENASE"/>
    <property type="match status" value="1"/>
</dbReference>
<dbReference type="PANTHER" id="PTHR11728:SF1">
    <property type="entry name" value="GLYCEROL-3-PHOSPHATE DEHYDROGENASE [NAD(+)] 2, CHLOROPLASTIC"/>
    <property type="match status" value="1"/>
</dbReference>
<dbReference type="AlphaFoldDB" id="A0A382FPA2"/>
<name>A0A382FPA2_9ZZZZ</name>
<sequence length="105" mass="11784">MSKANQDSIGVIGAGAWGTALSCLLVEKNPFVQLWAFEEQTVKDINGNRENKVFLPGIQIPEAVQAFSEIEKVVRDCKMLVVVTPVQKTRFLIQKLKTFLTPEHR</sequence>
<dbReference type="InterPro" id="IPR006168">
    <property type="entry name" value="G3P_DH_NAD-dep"/>
</dbReference>
<dbReference type="InterPro" id="IPR011128">
    <property type="entry name" value="G3P_DH_NAD-dep_N"/>
</dbReference>
<protein>
    <recommendedName>
        <fullName evidence="1">Glycerol-3-phosphate dehydrogenase NAD-dependent N-terminal domain-containing protein</fullName>
    </recommendedName>
</protein>
<accession>A0A382FPA2</accession>
<dbReference type="PROSITE" id="PS51257">
    <property type="entry name" value="PROKAR_LIPOPROTEIN"/>
    <property type="match status" value="1"/>
</dbReference>
<dbReference type="GO" id="GO:0047952">
    <property type="term" value="F:glycerol-3-phosphate dehydrogenase [NAD(P)+] activity"/>
    <property type="evidence" value="ECO:0007669"/>
    <property type="project" value="TreeGrafter"/>
</dbReference>